<dbReference type="InterPro" id="IPR029044">
    <property type="entry name" value="Nucleotide-diphossugar_trans"/>
</dbReference>
<evidence type="ECO:0000313" key="3">
    <source>
        <dbReference type="Proteomes" id="UP001304683"/>
    </source>
</evidence>
<dbReference type="Proteomes" id="UP001304683">
    <property type="component" value="Chromosome"/>
</dbReference>
<proteinExistence type="predicted"/>
<dbReference type="Gene3D" id="3.90.550.10">
    <property type="entry name" value="Spore Coat Polysaccharide Biosynthesis Protein SpsA, Chain A"/>
    <property type="match status" value="1"/>
</dbReference>
<evidence type="ECO:0000259" key="1">
    <source>
        <dbReference type="Pfam" id="PF12804"/>
    </source>
</evidence>
<reference evidence="2 3" key="1">
    <citation type="submission" date="2023-08" db="EMBL/GenBank/DDBJ databases">
        <title>Genome sequence of Thermaerobacter compostii strain Ins1, a spore-forming filamentous bacterium isolated from a deep geothermal reservoir.</title>
        <authorList>
            <person name="Bregnard D."/>
            <person name="Gonzalez D."/>
            <person name="Junier P."/>
        </authorList>
    </citation>
    <scope>NUCLEOTIDE SEQUENCE [LARGE SCALE GENOMIC DNA]</scope>
    <source>
        <strain evidence="2 3">Ins1</strain>
    </source>
</reference>
<protein>
    <submittedName>
        <fullName evidence="2">Nucleotidyltransferase family protein</fullName>
    </submittedName>
</protein>
<gene>
    <name evidence="2" type="ORF">Q5761_07815</name>
</gene>
<dbReference type="CDD" id="cd04182">
    <property type="entry name" value="GT_2_like_f"/>
    <property type="match status" value="1"/>
</dbReference>
<keyword evidence="3" id="KW-1185">Reference proteome</keyword>
<dbReference type="PANTHER" id="PTHR43777">
    <property type="entry name" value="MOLYBDENUM COFACTOR CYTIDYLYLTRANSFERASE"/>
    <property type="match status" value="1"/>
</dbReference>
<feature type="domain" description="MobA-like NTP transferase" evidence="1">
    <location>
        <begin position="16"/>
        <end position="196"/>
    </location>
</feature>
<dbReference type="EMBL" id="CP132508">
    <property type="protein sequence ID" value="WPD18282.1"/>
    <property type="molecule type" value="Genomic_DNA"/>
</dbReference>
<accession>A0ABZ0QLA6</accession>
<evidence type="ECO:0000313" key="2">
    <source>
        <dbReference type="EMBL" id="WPD18282.1"/>
    </source>
</evidence>
<sequence length="240" mass="26014">MHEEVKITVATGPAGVIVLAAGQATRMGRLKQLLPLGNRPLVEWSIQSAREARLGPIVVVLHPAVAAAGIPRHPDPVVHPVVNPWPERGQGVSIRLGLRALLQTEPSLEVTLVVLGDQPFVSANVMTALVEAFREAARNAVACRAAGMESAPSVPVGARPVWNGKPGHPVLLSRPLLSEALAFPVTDGIKPLLDHHRERMLFWPAPGPEVITDIDTWEDYYIITRRLQSGEHHQASGERR</sequence>
<name>A0ABZ0QLA6_9FIRM</name>
<organism evidence="2 3">
    <name type="scientific">Thermaerobacter composti</name>
    <dbReference type="NCBI Taxonomy" id="554949"/>
    <lineage>
        <taxon>Bacteria</taxon>
        <taxon>Bacillati</taxon>
        <taxon>Bacillota</taxon>
        <taxon>Clostridia</taxon>
        <taxon>Eubacteriales</taxon>
        <taxon>Clostridiales Family XVII. Incertae Sedis</taxon>
        <taxon>Thermaerobacter</taxon>
    </lineage>
</organism>
<dbReference type="Pfam" id="PF12804">
    <property type="entry name" value="NTP_transf_3"/>
    <property type="match status" value="1"/>
</dbReference>
<dbReference type="InterPro" id="IPR025877">
    <property type="entry name" value="MobA-like_NTP_Trfase"/>
</dbReference>
<dbReference type="PANTHER" id="PTHR43777:SF1">
    <property type="entry name" value="MOLYBDENUM COFACTOR CYTIDYLYLTRANSFERASE"/>
    <property type="match status" value="1"/>
</dbReference>
<dbReference type="RefSeq" id="WP_318750132.1">
    <property type="nucleotide sequence ID" value="NZ_CP132508.1"/>
</dbReference>
<dbReference type="SUPFAM" id="SSF53448">
    <property type="entry name" value="Nucleotide-diphospho-sugar transferases"/>
    <property type="match status" value="1"/>
</dbReference>